<dbReference type="KEGG" id="tmn:UCRPA7_6040"/>
<evidence type="ECO:0000313" key="8">
    <source>
        <dbReference type="Proteomes" id="UP000014074"/>
    </source>
</evidence>
<feature type="transmembrane region" description="Helical" evidence="5">
    <location>
        <begin position="257"/>
        <end position="276"/>
    </location>
</feature>
<dbReference type="PROSITE" id="PS50850">
    <property type="entry name" value="MFS"/>
    <property type="match status" value="1"/>
</dbReference>
<dbReference type="GeneID" id="19326657"/>
<evidence type="ECO:0000313" key="7">
    <source>
        <dbReference type="EMBL" id="EON98483.1"/>
    </source>
</evidence>
<dbReference type="InterPro" id="IPR036259">
    <property type="entry name" value="MFS_trans_sf"/>
</dbReference>
<evidence type="ECO:0000256" key="4">
    <source>
        <dbReference type="ARBA" id="ARBA00023136"/>
    </source>
</evidence>
<evidence type="ECO:0000256" key="2">
    <source>
        <dbReference type="ARBA" id="ARBA00022692"/>
    </source>
</evidence>
<keyword evidence="2 5" id="KW-0812">Transmembrane</keyword>
<protein>
    <submittedName>
        <fullName evidence="7">Putative mfs transporter protein</fullName>
    </submittedName>
</protein>
<feature type="transmembrane region" description="Helical" evidence="5">
    <location>
        <begin position="220"/>
        <end position="245"/>
    </location>
</feature>
<keyword evidence="8" id="KW-1185">Reference proteome</keyword>
<dbReference type="GO" id="GO:0005886">
    <property type="term" value="C:plasma membrane"/>
    <property type="evidence" value="ECO:0007669"/>
    <property type="project" value="TreeGrafter"/>
</dbReference>
<dbReference type="eggNOG" id="KOG0255">
    <property type="taxonomic scope" value="Eukaryota"/>
</dbReference>
<evidence type="ECO:0000256" key="5">
    <source>
        <dbReference type="SAM" id="Phobius"/>
    </source>
</evidence>
<dbReference type="Proteomes" id="UP000014074">
    <property type="component" value="Unassembled WGS sequence"/>
</dbReference>
<dbReference type="InterPro" id="IPR020846">
    <property type="entry name" value="MFS_dom"/>
</dbReference>
<sequence>MFLTLGWGCLFWQPLAQYYGKRLVYLLSLVGTLGIMIWAPYATTKGQWIANKVIQGFFGAPIESLCEISISDVYFTHERGTYMGIYALLIAGGNFLAPLLMGFVNEGQNWQWVLHWCSIFIGVAIIIVFFFMEETNFYREELSVDSPDVLGSSEQATSGVDTTETILDKESQIPNVGGSDMGTGSVGDYTRKTYLQKLKLWSKTDASRKPHWKGMVLRPLIYLSFPVISFSGFMNTMSFAVSYGITPWVTNMGYQNAFIVAGLTALAQTAVFYLFIKFGREMRKKSAPRYLRYVQQIKEDGLAH</sequence>
<dbReference type="AlphaFoldDB" id="R8BGP6"/>
<dbReference type="Gene3D" id="1.20.1250.20">
    <property type="entry name" value="MFS general substrate transporter like domains"/>
    <property type="match status" value="1"/>
</dbReference>
<dbReference type="PANTHER" id="PTHR23502:SF30">
    <property type="entry name" value="TRANSPORTER, PUTATIVE (AFU_ORTHOLOGUE AFUA_8G04702)-RELATED"/>
    <property type="match status" value="1"/>
</dbReference>
<feature type="domain" description="Major facilitator superfamily (MFS) profile" evidence="6">
    <location>
        <begin position="1"/>
        <end position="304"/>
    </location>
</feature>
<dbReference type="SUPFAM" id="SSF103473">
    <property type="entry name" value="MFS general substrate transporter"/>
    <property type="match status" value="1"/>
</dbReference>
<reference evidence="8" key="1">
    <citation type="journal article" date="2013" name="Genome Announc.">
        <title>Draft genome sequence of the ascomycete Phaeoacremonium aleophilum strain UCR-PA7, a causal agent of the esca disease complex in grapevines.</title>
        <authorList>
            <person name="Blanco-Ulate B."/>
            <person name="Rolshausen P."/>
            <person name="Cantu D."/>
        </authorList>
    </citation>
    <scope>NUCLEOTIDE SEQUENCE [LARGE SCALE GENOMIC DNA]</scope>
    <source>
        <strain evidence="8">UCR-PA7</strain>
    </source>
</reference>
<dbReference type="EMBL" id="KB933216">
    <property type="protein sequence ID" value="EON98483.1"/>
    <property type="molecule type" value="Genomic_DNA"/>
</dbReference>
<name>R8BGP6_PHAM7</name>
<dbReference type="HOGENOM" id="CLU_915822_0_0_1"/>
<feature type="transmembrane region" description="Helical" evidence="5">
    <location>
        <begin position="23"/>
        <end position="42"/>
    </location>
</feature>
<dbReference type="GO" id="GO:0022857">
    <property type="term" value="F:transmembrane transporter activity"/>
    <property type="evidence" value="ECO:0007669"/>
    <property type="project" value="InterPro"/>
</dbReference>
<organism evidence="7 8">
    <name type="scientific">Phaeoacremonium minimum (strain UCR-PA7)</name>
    <name type="common">Esca disease fungus</name>
    <name type="synonym">Togninia minima</name>
    <dbReference type="NCBI Taxonomy" id="1286976"/>
    <lineage>
        <taxon>Eukaryota</taxon>
        <taxon>Fungi</taxon>
        <taxon>Dikarya</taxon>
        <taxon>Ascomycota</taxon>
        <taxon>Pezizomycotina</taxon>
        <taxon>Sordariomycetes</taxon>
        <taxon>Sordariomycetidae</taxon>
        <taxon>Togniniales</taxon>
        <taxon>Togniniaceae</taxon>
        <taxon>Phaeoacremonium</taxon>
    </lineage>
</organism>
<keyword evidence="4 5" id="KW-0472">Membrane</keyword>
<accession>R8BGP6</accession>
<proteinExistence type="predicted"/>
<gene>
    <name evidence="7" type="ORF">UCRPA7_6040</name>
</gene>
<dbReference type="RefSeq" id="XP_007916773.1">
    <property type="nucleotide sequence ID" value="XM_007918582.1"/>
</dbReference>
<comment type="subcellular location">
    <subcellularLocation>
        <location evidence="1">Membrane</location>
        <topology evidence="1">Multi-pass membrane protein</topology>
    </subcellularLocation>
</comment>
<feature type="transmembrane region" description="Helical" evidence="5">
    <location>
        <begin position="85"/>
        <end position="104"/>
    </location>
</feature>
<dbReference type="Pfam" id="PF07690">
    <property type="entry name" value="MFS_1"/>
    <property type="match status" value="1"/>
</dbReference>
<evidence type="ECO:0000259" key="6">
    <source>
        <dbReference type="PROSITE" id="PS50850"/>
    </source>
</evidence>
<feature type="transmembrane region" description="Helical" evidence="5">
    <location>
        <begin position="110"/>
        <end position="132"/>
    </location>
</feature>
<dbReference type="PANTHER" id="PTHR23502">
    <property type="entry name" value="MAJOR FACILITATOR SUPERFAMILY"/>
    <property type="match status" value="1"/>
</dbReference>
<dbReference type="InterPro" id="IPR011701">
    <property type="entry name" value="MFS"/>
</dbReference>
<dbReference type="OrthoDB" id="5215911at2759"/>
<evidence type="ECO:0000256" key="1">
    <source>
        <dbReference type="ARBA" id="ARBA00004141"/>
    </source>
</evidence>
<keyword evidence="3 5" id="KW-1133">Transmembrane helix</keyword>
<evidence type="ECO:0000256" key="3">
    <source>
        <dbReference type="ARBA" id="ARBA00022989"/>
    </source>
</evidence>